<dbReference type="AlphaFoldDB" id="A0A7C9TS40"/>
<dbReference type="InterPro" id="IPR000835">
    <property type="entry name" value="HTH_MarR-typ"/>
</dbReference>
<feature type="compositionally biased region" description="Low complexity" evidence="1">
    <location>
        <begin position="13"/>
        <end position="38"/>
    </location>
</feature>
<protein>
    <submittedName>
        <fullName evidence="3">MarR family transcriptional regulator</fullName>
    </submittedName>
</protein>
<feature type="domain" description="HTH marR-type" evidence="2">
    <location>
        <begin position="44"/>
        <end position="176"/>
    </location>
</feature>
<dbReference type="Proteomes" id="UP000479756">
    <property type="component" value="Unassembled WGS sequence"/>
</dbReference>
<dbReference type="PROSITE" id="PS50995">
    <property type="entry name" value="HTH_MARR_2"/>
    <property type="match status" value="1"/>
</dbReference>
<dbReference type="PANTHER" id="PTHR33164">
    <property type="entry name" value="TRANSCRIPTIONAL REGULATOR, MARR FAMILY"/>
    <property type="match status" value="1"/>
</dbReference>
<evidence type="ECO:0000256" key="1">
    <source>
        <dbReference type="SAM" id="MobiDB-lite"/>
    </source>
</evidence>
<feature type="region of interest" description="Disordered" evidence="1">
    <location>
        <begin position="1"/>
        <end position="38"/>
    </location>
</feature>
<dbReference type="SMART" id="SM00347">
    <property type="entry name" value="HTH_MARR"/>
    <property type="match status" value="1"/>
</dbReference>
<evidence type="ECO:0000259" key="2">
    <source>
        <dbReference type="PROSITE" id="PS50995"/>
    </source>
</evidence>
<organism evidence="3 4">
    <name type="scientific">Galbitalea soli</name>
    <dbReference type="NCBI Taxonomy" id="1268042"/>
    <lineage>
        <taxon>Bacteria</taxon>
        <taxon>Bacillati</taxon>
        <taxon>Actinomycetota</taxon>
        <taxon>Actinomycetes</taxon>
        <taxon>Micrococcales</taxon>
        <taxon>Microbacteriaceae</taxon>
        <taxon>Galbitalea</taxon>
    </lineage>
</organism>
<dbReference type="Pfam" id="PF01047">
    <property type="entry name" value="MarR"/>
    <property type="match status" value="1"/>
</dbReference>
<dbReference type="InterPro" id="IPR036388">
    <property type="entry name" value="WH-like_DNA-bd_sf"/>
</dbReference>
<reference evidence="3 4" key="1">
    <citation type="journal article" date="2014" name="Int. J. Syst. Evol. Microbiol.">
        <title>Description of Galbitalea soli gen. nov., sp. nov., and Frondihabitans sucicola sp. nov.</title>
        <authorList>
            <person name="Kim S.J."/>
            <person name="Lim J.M."/>
            <person name="Ahn J.H."/>
            <person name="Weon H.Y."/>
            <person name="Hamada M."/>
            <person name="Suzuki K."/>
            <person name="Ahn T.Y."/>
            <person name="Kwon S.W."/>
        </authorList>
    </citation>
    <scope>NUCLEOTIDE SEQUENCE [LARGE SCALE GENOMIC DNA]</scope>
    <source>
        <strain evidence="3 4">NBRC 108727</strain>
    </source>
</reference>
<dbReference type="SUPFAM" id="SSF46785">
    <property type="entry name" value="Winged helix' DNA-binding domain"/>
    <property type="match status" value="1"/>
</dbReference>
<evidence type="ECO:0000313" key="4">
    <source>
        <dbReference type="Proteomes" id="UP000479756"/>
    </source>
</evidence>
<dbReference type="InterPro" id="IPR036390">
    <property type="entry name" value="WH_DNA-bd_sf"/>
</dbReference>
<dbReference type="EMBL" id="JAAGWZ010000004">
    <property type="protein sequence ID" value="NEM92119.1"/>
    <property type="molecule type" value="Genomic_DNA"/>
</dbReference>
<accession>A0A7C9TS40</accession>
<dbReference type="PANTHER" id="PTHR33164:SF43">
    <property type="entry name" value="HTH-TYPE TRANSCRIPTIONAL REPRESSOR YETL"/>
    <property type="match status" value="1"/>
</dbReference>
<proteinExistence type="predicted"/>
<keyword evidence="4" id="KW-1185">Reference proteome</keyword>
<dbReference type="RefSeq" id="WP_163474181.1">
    <property type="nucleotide sequence ID" value="NZ_JAAGWZ010000004.1"/>
</dbReference>
<sequence>MGDATIAERGSDAAEATAAEPHSAPSHSAPSHSAPSFSALPLQPNELRYLVLAAQREGNRALARRLEPLGLTPSQAEILLVLADFGPLNLVELGRYIVCETGSPSRVVDALVGRGQVTRETSPSDRRAVDVALSEAGRALVPQLRAIEDEIDAATAGQLSETEAAWIAGVMRRFLAGTNSADALARRFHGVTG</sequence>
<dbReference type="GO" id="GO:0003700">
    <property type="term" value="F:DNA-binding transcription factor activity"/>
    <property type="evidence" value="ECO:0007669"/>
    <property type="project" value="InterPro"/>
</dbReference>
<comment type="caution">
    <text evidence="3">The sequence shown here is derived from an EMBL/GenBank/DDBJ whole genome shotgun (WGS) entry which is preliminary data.</text>
</comment>
<dbReference type="GO" id="GO:0006950">
    <property type="term" value="P:response to stress"/>
    <property type="evidence" value="ECO:0007669"/>
    <property type="project" value="TreeGrafter"/>
</dbReference>
<name>A0A7C9TS40_9MICO</name>
<dbReference type="InterPro" id="IPR039422">
    <property type="entry name" value="MarR/SlyA-like"/>
</dbReference>
<dbReference type="Gene3D" id="1.10.10.10">
    <property type="entry name" value="Winged helix-like DNA-binding domain superfamily/Winged helix DNA-binding domain"/>
    <property type="match status" value="1"/>
</dbReference>
<gene>
    <name evidence="3" type="ORF">G3T37_12220</name>
</gene>
<evidence type="ECO:0000313" key="3">
    <source>
        <dbReference type="EMBL" id="NEM92119.1"/>
    </source>
</evidence>